<dbReference type="GO" id="GO:0032259">
    <property type="term" value="P:methylation"/>
    <property type="evidence" value="ECO:0007669"/>
    <property type="project" value="UniProtKB-KW"/>
</dbReference>
<name>A0AA96KSQ7_9CAUD</name>
<dbReference type="GO" id="GO:0006231">
    <property type="term" value="P:dTMP biosynthetic process"/>
    <property type="evidence" value="ECO:0007669"/>
    <property type="project" value="InterPro"/>
</dbReference>
<dbReference type="GO" id="GO:0050797">
    <property type="term" value="F:thymidylate synthase (FAD) activity"/>
    <property type="evidence" value="ECO:0007669"/>
    <property type="project" value="InterPro"/>
</dbReference>
<dbReference type="Pfam" id="PF02511">
    <property type="entry name" value="Thy1"/>
    <property type="match status" value="1"/>
</dbReference>
<dbReference type="InterPro" id="IPR003669">
    <property type="entry name" value="Thymidylate_synthase_ThyX"/>
</dbReference>
<dbReference type="GO" id="GO:0004799">
    <property type="term" value="F:thymidylate synthase activity"/>
    <property type="evidence" value="ECO:0007669"/>
    <property type="project" value="TreeGrafter"/>
</dbReference>
<dbReference type="EMBL" id="OR481006">
    <property type="protein sequence ID" value="WNO47554.1"/>
    <property type="molecule type" value="Genomic_DNA"/>
</dbReference>
<organism evidence="1">
    <name type="scientific">Staphylococcus phage vB_VibM_10AMN12</name>
    <dbReference type="NCBI Taxonomy" id="3076785"/>
    <lineage>
        <taxon>Viruses</taxon>
        <taxon>Duplodnaviria</taxon>
        <taxon>Heunggongvirae</taxon>
        <taxon>Uroviricota</taxon>
        <taxon>Caudoviricetes</taxon>
    </lineage>
</organism>
<protein>
    <submittedName>
        <fullName evidence="1">Thymidylate synthase</fullName>
        <ecNumber evidence="1">2.1.1.-</ecNumber>
    </submittedName>
</protein>
<dbReference type="CDD" id="cd20175">
    <property type="entry name" value="ThyX"/>
    <property type="match status" value="1"/>
</dbReference>
<dbReference type="Gene3D" id="3.30.1360.170">
    <property type="match status" value="1"/>
</dbReference>
<dbReference type="PANTHER" id="PTHR34934:SF1">
    <property type="entry name" value="FLAVIN-DEPENDENT THYMIDYLATE SYNTHASE"/>
    <property type="match status" value="1"/>
</dbReference>
<evidence type="ECO:0000313" key="1">
    <source>
        <dbReference type="EMBL" id="WNO47554.1"/>
    </source>
</evidence>
<dbReference type="GO" id="GO:0070402">
    <property type="term" value="F:NADPH binding"/>
    <property type="evidence" value="ECO:0007669"/>
    <property type="project" value="TreeGrafter"/>
</dbReference>
<proteinExistence type="predicted"/>
<dbReference type="EC" id="2.1.1.-" evidence="1"/>
<dbReference type="NCBIfam" id="TIGR02170">
    <property type="entry name" value="thyX"/>
    <property type="match status" value="1"/>
</dbReference>
<dbReference type="PANTHER" id="PTHR34934">
    <property type="entry name" value="FLAVIN-DEPENDENT THYMIDYLATE SYNTHASE"/>
    <property type="match status" value="1"/>
</dbReference>
<keyword evidence="1" id="KW-0489">Methyltransferase</keyword>
<dbReference type="GO" id="GO:0050660">
    <property type="term" value="F:flavin adenine dinucleotide binding"/>
    <property type="evidence" value="ECO:0007669"/>
    <property type="project" value="InterPro"/>
</dbReference>
<sequence length="221" mass="25387">MEGIKIELVDVMGNDSSVSNSARVSFNKWKEEFDEQDEKLIKYLAKHRHMTPFRHTQVQIRCKAPIFLVRQLGKHQAGLSWNEVSRRYVKTEPEFFIPKEWRSVPDGSIKQGSGDEVVTHLRDEENVRTISVDSAYQDYVEGAVDLYSKMLEDGVAPEMARMILPQSMQTEWVWSGNILAFAHVYKERIASGAQLEAQDFAKKLDEVIRPIFPVAWSALVD</sequence>
<reference evidence="1" key="1">
    <citation type="submission" date="2023-08" db="EMBL/GenBank/DDBJ databases">
        <authorList>
            <person name="Nazir A."/>
        </authorList>
    </citation>
    <scope>NUCLEOTIDE SEQUENCE</scope>
</reference>
<dbReference type="PROSITE" id="PS51331">
    <property type="entry name" value="THYX"/>
    <property type="match status" value="1"/>
</dbReference>
<dbReference type="InterPro" id="IPR036098">
    <property type="entry name" value="Thymidylate_synthase_ThyX_sf"/>
</dbReference>
<keyword evidence="1" id="KW-0808">Transferase</keyword>
<dbReference type="SUPFAM" id="SSF69796">
    <property type="entry name" value="Thymidylate synthase-complementing protein Thy1"/>
    <property type="match status" value="1"/>
</dbReference>
<accession>A0AA96KSQ7</accession>